<proteinExistence type="predicted"/>
<feature type="transmembrane region" description="Helical" evidence="2">
    <location>
        <begin position="18"/>
        <end position="40"/>
    </location>
</feature>
<dbReference type="EMBL" id="QFPP01000306">
    <property type="protein sequence ID" value="PZQ69053.1"/>
    <property type="molecule type" value="Genomic_DNA"/>
</dbReference>
<evidence type="ECO:0000256" key="2">
    <source>
        <dbReference type="SAM" id="Phobius"/>
    </source>
</evidence>
<reference evidence="3 4" key="1">
    <citation type="submission" date="2017-08" db="EMBL/GenBank/DDBJ databases">
        <title>Infants hospitalized years apart are colonized by the same room-sourced microbial strains.</title>
        <authorList>
            <person name="Brooks B."/>
            <person name="Olm M.R."/>
            <person name="Firek B.A."/>
            <person name="Baker R."/>
            <person name="Thomas B.C."/>
            <person name="Morowitz M.J."/>
            <person name="Banfield J.F."/>
        </authorList>
    </citation>
    <scope>NUCLEOTIDE SEQUENCE [LARGE SCALE GENOMIC DNA]</scope>
    <source>
        <strain evidence="3">S2_005_003_R2_41</strain>
    </source>
</reference>
<dbReference type="AlphaFoldDB" id="A0A2W5RPB7"/>
<dbReference type="Proteomes" id="UP000249135">
    <property type="component" value="Unassembled WGS sequence"/>
</dbReference>
<organism evidence="3 4">
    <name type="scientific">Variovorax paradoxus</name>
    <dbReference type="NCBI Taxonomy" id="34073"/>
    <lineage>
        <taxon>Bacteria</taxon>
        <taxon>Pseudomonadati</taxon>
        <taxon>Pseudomonadota</taxon>
        <taxon>Betaproteobacteria</taxon>
        <taxon>Burkholderiales</taxon>
        <taxon>Comamonadaceae</taxon>
        <taxon>Variovorax</taxon>
    </lineage>
</organism>
<feature type="region of interest" description="Disordered" evidence="1">
    <location>
        <begin position="68"/>
        <end position="97"/>
    </location>
</feature>
<name>A0A2W5RPB7_VARPD</name>
<keyword evidence="2" id="KW-1133">Transmembrane helix</keyword>
<gene>
    <name evidence="3" type="ORF">DI563_19860</name>
</gene>
<protein>
    <submittedName>
        <fullName evidence="3">Nitrogen fixation protein FixH</fullName>
    </submittedName>
</protein>
<dbReference type="Pfam" id="PF05751">
    <property type="entry name" value="FixH"/>
    <property type="match status" value="1"/>
</dbReference>
<comment type="caution">
    <text evidence="3">The sequence shown here is derived from an EMBL/GenBank/DDBJ whole genome shotgun (WGS) entry which is preliminary data.</text>
</comment>
<feature type="compositionally biased region" description="Basic and acidic residues" evidence="1">
    <location>
        <begin position="85"/>
        <end position="97"/>
    </location>
</feature>
<keyword evidence="2" id="KW-0812">Transmembrane</keyword>
<accession>A0A2W5RPB7</accession>
<keyword evidence="2" id="KW-0472">Membrane</keyword>
<evidence type="ECO:0000256" key="1">
    <source>
        <dbReference type="SAM" id="MobiDB-lite"/>
    </source>
</evidence>
<evidence type="ECO:0000313" key="4">
    <source>
        <dbReference type="Proteomes" id="UP000249135"/>
    </source>
</evidence>
<dbReference type="InterPro" id="IPR008620">
    <property type="entry name" value="FixH"/>
</dbReference>
<sequence length="97" mass="10798">MTNQNLPRRDAPWWRHPIMWMVVGGPAVVVVAAVYTAWLAMRSPDPVVEADYYRRGIEINRTLSGGTAMLPAQAGRNHAMTPADDLPHARHARGEAR</sequence>
<evidence type="ECO:0000313" key="3">
    <source>
        <dbReference type="EMBL" id="PZQ69053.1"/>
    </source>
</evidence>